<feature type="region of interest" description="Disordered" evidence="3">
    <location>
        <begin position="481"/>
        <end position="543"/>
    </location>
</feature>
<dbReference type="SUPFAM" id="SSF48371">
    <property type="entry name" value="ARM repeat"/>
    <property type="match status" value="1"/>
</dbReference>
<sequence length="1152" mass="124577">MKSSMLTQPPQSSDEHTRRAPTNTGGGHSHPQHIAMPPPNAMFNLTALSSSSPSRALNDPFASPLDSPALEMYHTAPSTPITSPLIEVPSYTMTQPRVSEPSIGNLHIAIPAGAPNNNTSPDLQVEEAFPTGEIPIDLVDDEGLSALEKIYLFARSQSVYHRLYIVHALPSFLQQVTPQEAIEYVLPLVPCLAMDEDEKVKEALVAELVPVIWWFFTHCQIIPDDLGVEETVYSSSTSTISVQAFTPILGTLLLSPNSKVGGAARYVVVNILSRMRKLDQRESGSYVPSPPPLGSLIDSDSEEEEEALEDIPVGLFGPEERLMFEQELLQQVVIGMGRLDVDAEDDVEMFESHTGQGHADDNWTRHSGQGAIQVASVDEQVHGEDAVVSPQEPEKPEGVLPVTETVNPYFPVLPSYSIPSPGSSNSSTPSSATDTSSSSSSPSIAPETLNAAGSAPSLISSYAMDFSLMNLASQPEIVQPPLGDEVSATRTSNLPSAQRSPSTESPASSPQRNMFQMSSGASSDAGTDENGADGTYDGEGDQASVGRLSSMSLMAAVAANGCLDDNTKHAFVKEVERVGHDPVYWVRREASYALGALAKVVPDEVVACSLIPLFDTLRRDSQWQVRHSALFALPAILSRLPPSQRRALALDTILPLAIDQLPSVRSGALESLGEVLFTFREDVDGPPEELVQLFLGRREDRRVRDGQQAAHDRDQVLSSLFGRPTPKRSAASRLDSPLTSFYTDPARPLICAFNYPAVALTLGRHRWGELREAYLEIADNRELAVRRSLAASLGELAKIIGEDNAERDLMGVWWDAVRSDEGEVREKLLECVEVFVAALGKEPRIAVVGGLLTVWREGIFRGWRERKAVAKALTGLAKLVGSDVSGTLRDLLRMALEDGVAAVREAAMLALPHLWSMFTDQEAVLANLRKDLRTLSQSAAFRQRMTFVACLQALLIGAADGRSLITSEDGLWTAVFPLADDSVVGVRIGVARLARVASERSQNSHQRVSGALLDLVRHLSLDSSHDVQSYVLDFLNPAAPGRDATSAEVLETQLPRHPKFATFSRPPPPPSPHALSGSSRPPDTGKDEISRRMTRSANADTEVADINSNSPLMSGVRRAIPPEEVGFSLGRDNPTEFRTSPSDSKKAIAVPG</sequence>
<dbReference type="InterPro" id="IPR011989">
    <property type="entry name" value="ARM-like"/>
</dbReference>
<dbReference type="EMBL" id="JARKIE010000002">
    <property type="protein sequence ID" value="KAJ7710018.1"/>
    <property type="molecule type" value="Genomic_DNA"/>
</dbReference>
<feature type="compositionally biased region" description="Acidic residues" evidence="3">
    <location>
        <begin position="526"/>
        <end position="540"/>
    </location>
</feature>
<comment type="caution">
    <text evidence="4">The sequence shown here is derived from an EMBL/GenBank/DDBJ whole genome shotgun (WGS) entry which is preliminary data.</text>
</comment>
<feature type="compositionally biased region" description="Low complexity" evidence="3">
    <location>
        <begin position="419"/>
        <end position="443"/>
    </location>
</feature>
<dbReference type="PANTHER" id="PTHR10648">
    <property type="entry name" value="SERINE/THREONINE-PROTEIN PHOSPHATASE PP2A 65 KDA REGULATORY SUBUNIT"/>
    <property type="match status" value="1"/>
</dbReference>
<proteinExistence type="predicted"/>
<organism evidence="4 5">
    <name type="scientific">Mycena rosella</name>
    <name type="common">Pink bonnet</name>
    <name type="synonym">Agaricus rosellus</name>
    <dbReference type="NCBI Taxonomy" id="1033263"/>
    <lineage>
        <taxon>Eukaryota</taxon>
        <taxon>Fungi</taxon>
        <taxon>Dikarya</taxon>
        <taxon>Basidiomycota</taxon>
        <taxon>Agaricomycotina</taxon>
        <taxon>Agaricomycetes</taxon>
        <taxon>Agaricomycetidae</taxon>
        <taxon>Agaricales</taxon>
        <taxon>Marasmiineae</taxon>
        <taxon>Mycenaceae</taxon>
        <taxon>Mycena</taxon>
    </lineage>
</organism>
<name>A0AAD7H1F8_MYCRO</name>
<feature type="repeat" description="HEAT" evidence="2">
    <location>
        <begin position="770"/>
        <end position="808"/>
    </location>
</feature>
<reference evidence="4" key="1">
    <citation type="submission" date="2023-03" db="EMBL/GenBank/DDBJ databases">
        <title>Massive genome expansion in bonnet fungi (Mycena s.s.) driven by repeated elements and novel gene families across ecological guilds.</title>
        <authorList>
            <consortium name="Lawrence Berkeley National Laboratory"/>
            <person name="Harder C.B."/>
            <person name="Miyauchi S."/>
            <person name="Viragh M."/>
            <person name="Kuo A."/>
            <person name="Thoen E."/>
            <person name="Andreopoulos B."/>
            <person name="Lu D."/>
            <person name="Skrede I."/>
            <person name="Drula E."/>
            <person name="Henrissat B."/>
            <person name="Morin E."/>
            <person name="Kohler A."/>
            <person name="Barry K."/>
            <person name="LaButti K."/>
            <person name="Morin E."/>
            <person name="Salamov A."/>
            <person name="Lipzen A."/>
            <person name="Mereny Z."/>
            <person name="Hegedus B."/>
            <person name="Baldrian P."/>
            <person name="Stursova M."/>
            <person name="Weitz H."/>
            <person name="Taylor A."/>
            <person name="Grigoriev I.V."/>
            <person name="Nagy L.G."/>
            <person name="Martin F."/>
            <person name="Kauserud H."/>
        </authorList>
    </citation>
    <scope>NUCLEOTIDE SEQUENCE</scope>
    <source>
        <strain evidence="4">CBHHK067</strain>
    </source>
</reference>
<feature type="region of interest" description="Disordered" evidence="3">
    <location>
        <begin position="1"/>
        <end position="60"/>
    </location>
</feature>
<feature type="compositionally biased region" description="Polar residues" evidence="3">
    <location>
        <begin position="488"/>
        <end position="525"/>
    </location>
</feature>
<gene>
    <name evidence="4" type="ORF">B0H17DRAFT_1030286</name>
</gene>
<dbReference type="PROSITE" id="PS50077">
    <property type="entry name" value="HEAT_REPEAT"/>
    <property type="match status" value="2"/>
</dbReference>
<feature type="region of interest" description="Disordered" evidence="3">
    <location>
        <begin position="381"/>
        <end position="401"/>
    </location>
</feature>
<dbReference type="InterPro" id="IPR051023">
    <property type="entry name" value="PP2A_Regulatory_Subunit_A"/>
</dbReference>
<feature type="region of interest" description="Disordered" evidence="3">
    <location>
        <begin position="419"/>
        <end position="448"/>
    </location>
</feature>
<accession>A0AAD7H1F8</accession>
<dbReference type="InterPro" id="IPR016024">
    <property type="entry name" value="ARM-type_fold"/>
</dbReference>
<evidence type="ECO:0000256" key="3">
    <source>
        <dbReference type="SAM" id="MobiDB-lite"/>
    </source>
</evidence>
<feature type="repeat" description="HEAT" evidence="2">
    <location>
        <begin position="610"/>
        <end position="648"/>
    </location>
</feature>
<feature type="compositionally biased region" description="Polar residues" evidence="3">
    <location>
        <begin position="1"/>
        <end position="12"/>
    </location>
</feature>
<protein>
    <submittedName>
        <fullName evidence="4">Armadillo-type protein</fullName>
    </submittedName>
</protein>
<feature type="compositionally biased region" description="Polar residues" evidence="3">
    <location>
        <begin position="46"/>
        <end position="55"/>
    </location>
</feature>
<evidence type="ECO:0000256" key="1">
    <source>
        <dbReference type="ARBA" id="ARBA00022737"/>
    </source>
</evidence>
<evidence type="ECO:0000256" key="2">
    <source>
        <dbReference type="PROSITE-ProRule" id="PRU00103"/>
    </source>
</evidence>
<evidence type="ECO:0000313" key="4">
    <source>
        <dbReference type="EMBL" id="KAJ7710018.1"/>
    </source>
</evidence>
<feature type="region of interest" description="Disordered" evidence="3">
    <location>
        <begin position="1059"/>
        <end position="1152"/>
    </location>
</feature>
<dbReference type="GO" id="GO:0019888">
    <property type="term" value="F:protein phosphatase regulator activity"/>
    <property type="evidence" value="ECO:0007669"/>
    <property type="project" value="TreeGrafter"/>
</dbReference>
<dbReference type="GO" id="GO:0005737">
    <property type="term" value="C:cytoplasm"/>
    <property type="evidence" value="ECO:0007669"/>
    <property type="project" value="TreeGrafter"/>
</dbReference>
<dbReference type="AlphaFoldDB" id="A0AAD7H1F8"/>
<keyword evidence="5" id="KW-1185">Reference proteome</keyword>
<dbReference type="Proteomes" id="UP001221757">
    <property type="component" value="Unassembled WGS sequence"/>
</dbReference>
<dbReference type="PANTHER" id="PTHR10648:SF1">
    <property type="entry name" value="SERINE_THREONINE-PROTEIN PHOSPHATASE 4 REGULATORY SUBUNIT 1"/>
    <property type="match status" value="1"/>
</dbReference>
<keyword evidence="1" id="KW-0677">Repeat</keyword>
<dbReference type="InterPro" id="IPR021133">
    <property type="entry name" value="HEAT_type_2"/>
</dbReference>
<evidence type="ECO:0000313" key="5">
    <source>
        <dbReference type="Proteomes" id="UP001221757"/>
    </source>
</evidence>
<dbReference type="Gene3D" id="1.25.10.10">
    <property type="entry name" value="Leucine-rich Repeat Variant"/>
    <property type="match status" value="1"/>
</dbReference>